<comment type="caution">
    <text evidence="3">The sequence shown here is derived from an EMBL/GenBank/DDBJ whole genome shotgun (WGS) entry which is preliminary data.</text>
</comment>
<feature type="compositionally biased region" description="Low complexity" evidence="1">
    <location>
        <begin position="194"/>
        <end position="208"/>
    </location>
</feature>
<protein>
    <recommendedName>
        <fullName evidence="5">Curli production assembly/transport component CsgG</fullName>
    </recommendedName>
</protein>
<evidence type="ECO:0008006" key="5">
    <source>
        <dbReference type="Google" id="ProtNLM"/>
    </source>
</evidence>
<feature type="region of interest" description="Disordered" evidence="1">
    <location>
        <begin position="194"/>
        <end position="231"/>
    </location>
</feature>
<feature type="signal peptide" evidence="2">
    <location>
        <begin position="1"/>
        <end position="27"/>
    </location>
</feature>
<proteinExistence type="predicted"/>
<keyword evidence="4" id="KW-1185">Reference proteome</keyword>
<evidence type="ECO:0000256" key="1">
    <source>
        <dbReference type="SAM" id="MobiDB-lite"/>
    </source>
</evidence>
<keyword evidence="2" id="KW-0732">Signal</keyword>
<evidence type="ECO:0000313" key="4">
    <source>
        <dbReference type="Proteomes" id="UP001516061"/>
    </source>
</evidence>
<feature type="region of interest" description="Disordered" evidence="1">
    <location>
        <begin position="251"/>
        <end position="271"/>
    </location>
</feature>
<dbReference type="RefSeq" id="WP_173805001.1">
    <property type="nucleotide sequence ID" value="NZ_JABSNM010000006.1"/>
</dbReference>
<reference evidence="3 4" key="1">
    <citation type="submission" date="2020-05" db="EMBL/GenBank/DDBJ databases">
        <title>Genomic Encyclopedia of Type Strains, Phase IV (KMG-V): Genome sequencing to study the core and pangenomes of soil and plant-associated prokaryotes.</title>
        <authorList>
            <person name="Whitman W."/>
        </authorList>
    </citation>
    <scope>NUCLEOTIDE SEQUENCE [LARGE SCALE GENOMIC DNA]</scope>
    <source>
        <strain evidence="3 4">C29</strain>
    </source>
</reference>
<sequence length="543" mass="57582">MQTRLLRAGTLSLALTALFAPTGSALAQNTVFGEGRAPIVAGEAASIRQAARQEAMRDAVIKAIKDATALDASDPRFAPIVSEVAKQLRDVQVREERREGQDFVTRVEALVDRRQIKNAIRGTDLDKLNDRSFSILMLVDEFVTSSRDLNLPLRELEEFSYDAGSSYRDKSLKASSASDSSRVAVAGSSSVNAATASSSRMAGSSSTAVAAQGRDGYGGSGSMAGAQQTSVSGQRSDAAAYSAKQNYAGAASSQSSRASIDRKDIDERNHEKMSYRKLVEYQDSSKPTGKSAFLAAFSGNLRDYDMRLQDSANTRSRFFGDRAISLSMLENGAEMTKFSEFARTKSNADFLMLGNATVVGGERNAATGQIACGVNAQIRAFATAGNELIAAESLSTQASGSNIEECAALASKKVADLMAPIFAGRALGYWADRAARGRQFTVELRGSALPLPMRLSFAKALRDIQGATDVEKKEDGDTGVKLTLTLKGKVDAMEQVYGAVSAQPAFASRTLDGKVEGEQIILCLDRCSAPAATAAAPAAKGRK</sequence>
<evidence type="ECO:0000256" key="2">
    <source>
        <dbReference type="SAM" id="SignalP"/>
    </source>
</evidence>
<accession>A0ABX2G146</accession>
<name>A0ABX2G146_9BURK</name>
<feature type="chain" id="PRO_5047151119" description="Curli production assembly/transport component CsgG" evidence="2">
    <location>
        <begin position="28"/>
        <end position="543"/>
    </location>
</feature>
<evidence type="ECO:0000313" key="3">
    <source>
        <dbReference type="EMBL" id="NRT56028.1"/>
    </source>
</evidence>
<gene>
    <name evidence="3" type="ORF">HNQ01_001763</name>
</gene>
<organism evidence="3 4">
    <name type="scientific">Sphaerotilus uruguayifluvii</name>
    <dbReference type="NCBI Taxonomy" id="2735897"/>
    <lineage>
        <taxon>Bacteria</taxon>
        <taxon>Pseudomonadati</taxon>
        <taxon>Pseudomonadota</taxon>
        <taxon>Betaproteobacteria</taxon>
        <taxon>Burkholderiales</taxon>
        <taxon>Sphaerotilaceae</taxon>
        <taxon>Sphaerotilus</taxon>
    </lineage>
</organism>
<dbReference type="Proteomes" id="UP001516061">
    <property type="component" value="Unassembled WGS sequence"/>
</dbReference>
<dbReference type="EMBL" id="JABSNM010000006">
    <property type="protein sequence ID" value="NRT56028.1"/>
    <property type="molecule type" value="Genomic_DNA"/>
</dbReference>
<feature type="compositionally biased region" description="Basic and acidic residues" evidence="1">
    <location>
        <begin position="259"/>
        <end position="271"/>
    </location>
</feature>